<keyword evidence="1" id="KW-1133">Transmembrane helix</keyword>
<gene>
    <name evidence="2" type="ORF">BDN70DRAFT_663304</name>
</gene>
<keyword evidence="1" id="KW-0812">Transmembrane</keyword>
<reference evidence="2" key="1">
    <citation type="submission" date="2020-11" db="EMBL/GenBank/DDBJ databases">
        <authorList>
            <consortium name="DOE Joint Genome Institute"/>
            <person name="Ahrendt S."/>
            <person name="Riley R."/>
            <person name="Andreopoulos W."/>
            <person name="Labutti K."/>
            <person name="Pangilinan J."/>
            <person name="Ruiz-Duenas F.J."/>
            <person name="Barrasa J.M."/>
            <person name="Sanchez-Garcia M."/>
            <person name="Camarero S."/>
            <person name="Miyauchi S."/>
            <person name="Serrano A."/>
            <person name="Linde D."/>
            <person name="Babiker R."/>
            <person name="Drula E."/>
            <person name="Ayuso-Fernandez I."/>
            <person name="Pacheco R."/>
            <person name="Padilla G."/>
            <person name="Ferreira P."/>
            <person name="Barriuso J."/>
            <person name="Kellner H."/>
            <person name="Castanera R."/>
            <person name="Alfaro M."/>
            <person name="Ramirez L."/>
            <person name="Pisabarro A.G."/>
            <person name="Kuo A."/>
            <person name="Tritt A."/>
            <person name="Lipzen A."/>
            <person name="He G."/>
            <person name="Yan M."/>
            <person name="Ng V."/>
            <person name="Cullen D."/>
            <person name="Martin F."/>
            <person name="Rosso M.-N."/>
            <person name="Henrissat B."/>
            <person name="Hibbett D."/>
            <person name="Martinez A.T."/>
            <person name="Grigoriev I.V."/>
        </authorList>
    </citation>
    <scope>NUCLEOTIDE SEQUENCE</scope>
    <source>
        <strain evidence="2">CIRM-BRFM 674</strain>
    </source>
</reference>
<dbReference type="EMBL" id="MU155205">
    <property type="protein sequence ID" value="KAF9479798.1"/>
    <property type="molecule type" value="Genomic_DNA"/>
</dbReference>
<comment type="caution">
    <text evidence="2">The sequence shown here is derived from an EMBL/GenBank/DDBJ whole genome shotgun (WGS) entry which is preliminary data.</text>
</comment>
<evidence type="ECO:0000313" key="3">
    <source>
        <dbReference type="Proteomes" id="UP000807469"/>
    </source>
</evidence>
<evidence type="ECO:0000313" key="2">
    <source>
        <dbReference type="EMBL" id="KAF9479798.1"/>
    </source>
</evidence>
<proteinExistence type="predicted"/>
<sequence length="58" mass="6802">MLDVRVELRGTCVDLHSWIDPHSSLLYNLLLNSLFHFLLLFTTFLTFYGFLELADILN</sequence>
<name>A0A9P6D1L3_9AGAR</name>
<keyword evidence="1" id="KW-0472">Membrane</keyword>
<organism evidence="2 3">
    <name type="scientific">Pholiota conissans</name>
    <dbReference type="NCBI Taxonomy" id="109636"/>
    <lineage>
        <taxon>Eukaryota</taxon>
        <taxon>Fungi</taxon>
        <taxon>Dikarya</taxon>
        <taxon>Basidiomycota</taxon>
        <taxon>Agaricomycotina</taxon>
        <taxon>Agaricomycetes</taxon>
        <taxon>Agaricomycetidae</taxon>
        <taxon>Agaricales</taxon>
        <taxon>Agaricineae</taxon>
        <taxon>Strophariaceae</taxon>
        <taxon>Pholiota</taxon>
    </lineage>
</organism>
<accession>A0A9P6D1L3</accession>
<dbReference type="AlphaFoldDB" id="A0A9P6D1L3"/>
<dbReference type="Proteomes" id="UP000807469">
    <property type="component" value="Unassembled WGS sequence"/>
</dbReference>
<protein>
    <submittedName>
        <fullName evidence="2">Uncharacterized protein</fullName>
    </submittedName>
</protein>
<evidence type="ECO:0000256" key="1">
    <source>
        <dbReference type="SAM" id="Phobius"/>
    </source>
</evidence>
<feature type="transmembrane region" description="Helical" evidence="1">
    <location>
        <begin position="25"/>
        <end position="51"/>
    </location>
</feature>
<keyword evidence="3" id="KW-1185">Reference proteome</keyword>